<dbReference type="InterPro" id="IPR017972">
    <property type="entry name" value="Cyt_P450_CS"/>
</dbReference>
<dbReference type="SUPFAM" id="SSF48264">
    <property type="entry name" value="Cytochrome P450"/>
    <property type="match status" value="1"/>
</dbReference>
<evidence type="ECO:0000256" key="2">
    <source>
        <dbReference type="ARBA" id="ARBA00010617"/>
    </source>
</evidence>
<keyword evidence="8 11" id="KW-0408">Iron</keyword>
<name>A0A7J7NZN1_9MAGN</name>
<dbReference type="InterPro" id="IPR002401">
    <property type="entry name" value="Cyt_P450_E_grp-I"/>
</dbReference>
<proteinExistence type="inferred from homology"/>
<comment type="similarity">
    <text evidence="2 12">Belongs to the cytochrome P450 family.</text>
</comment>
<dbReference type="InterPro" id="IPR001128">
    <property type="entry name" value="Cyt_P450"/>
</dbReference>
<keyword evidence="7 12" id="KW-0560">Oxidoreductase</keyword>
<dbReference type="GO" id="GO:0044550">
    <property type="term" value="P:secondary metabolite biosynthetic process"/>
    <property type="evidence" value="ECO:0007669"/>
    <property type="project" value="UniProtKB-ARBA"/>
</dbReference>
<evidence type="ECO:0000256" key="11">
    <source>
        <dbReference type="PIRSR" id="PIRSR602401-1"/>
    </source>
</evidence>
<dbReference type="PROSITE" id="PS00086">
    <property type="entry name" value="CYTOCHROME_P450"/>
    <property type="match status" value="1"/>
</dbReference>
<dbReference type="Proteomes" id="UP000541444">
    <property type="component" value="Unassembled WGS sequence"/>
</dbReference>
<keyword evidence="3 11" id="KW-0349">Heme</keyword>
<evidence type="ECO:0000256" key="12">
    <source>
        <dbReference type="RuleBase" id="RU000461"/>
    </source>
</evidence>
<evidence type="ECO:0000313" key="14">
    <source>
        <dbReference type="Proteomes" id="UP000541444"/>
    </source>
</evidence>
<organism evidence="13 14">
    <name type="scientific">Kingdonia uniflora</name>
    <dbReference type="NCBI Taxonomy" id="39325"/>
    <lineage>
        <taxon>Eukaryota</taxon>
        <taxon>Viridiplantae</taxon>
        <taxon>Streptophyta</taxon>
        <taxon>Embryophyta</taxon>
        <taxon>Tracheophyta</taxon>
        <taxon>Spermatophyta</taxon>
        <taxon>Magnoliopsida</taxon>
        <taxon>Ranunculales</taxon>
        <taxon>Circaeasteraceae</taxon>
        <taxon>Kingdonia</taxon>
    </lineage>
</organism>
<evidence type="ECO:0000256" key="7">
    <source>
        <dbReference type="ARBA" id="ARBA00023002"/>
    </source>
</evidence>
<dbReference type="GO" id="GO:0004497">
    <property type="term" value="F:monooxygenase activity"/>
    <property type="evidence" value="ECO:0007669"/>
    <property type="project" value="UniProtKB-KW"/>
</dbReference>
<sequence length="351" mass="39525">MVSIIVSSTTTLLKSWDNKIEFEGGIGHIKVDEDLRSLSADIISRICFGSNYSKGKEICLKLKALHKAMSRKGLLIGVPGLRELHYIKYSISYLPTKNNREMWNIEKEIRLLILQVIKERQKAKSEMDLLQSILDGSTNGELGGYKADDYIIDNCKNICFAGHETVATSASWILMLLASHPEWQARVRDEVIQACGGCLPNIDMIRKMKTLTMVIQEALRLYPPAPFVTREVFTDMQFGDTHVPKGVVLWIPLISMHKDPTIWGPDVHMFNPDRFAQGIRNACNPSQAYIPFGIGPRVCAGQNLAMFELKITLALILSNFLFTFSPQYCHSPSFKLVIEPGRGVDLLIRKV</sequence>
<evidence type="ECO:0000256" key="6">
    <source>
        <dbReference type="ARBA" id="ARBA00022989"/>
    </source>
</evidence>
<keyword evidence="9 12" id="KW-0503">Monooxygenase</keyword>
<evidence type="ECO:0008006" key="15">
    <source>
        <dbReference type="Google" id="ProtNLM"/>
    </source>
</evidence>
<dbReference type="PANTHER" id="PTHR24282">
    <property type="entry name" value="CYTOCHROME P450 FAMILY MEMBER"/>
    <property type="match status" value="1"/>
</dbReference>
<evidence type="ECO:0000313" key="13">
    <source>
        <dbReference type="EMBL" id="KAF6172641.1"/>
    </source>
</evidence>
<dbReference type="InterPro" id="IPR050665">
    <property type="entry name" value="Cytochrome_P450_Monooxygen"/>
</dbReference>
<comment type="cofactor">
    <cofactor evidence="11">
        <name>heme</name>
        <dbReference type="ChEBI" id="CHEBI:30413"/>
    </cofactor>
</comment>
<keyword evidence="6" id="KW-1133">Transmembrane helix</keyword>
<dbReference type="PRINTS" id="PR00385">
    <property type="entry name" value="P450"/>
</dbReference>
<dbReference type="GO" id="GO:0020037">
    <property type="term" value="F:heme binding"/>
    <property type="evidence" value="ECO:0007669"/>
    <property type="project" value="InterPro"/>
</dbReference>
<comment type="caution">
    <text evidence="13">The sequence shown here is derived from an EMBL/GenBank/DDBJ whole genome shotgun (WGS) entry which is preliminary data.</text>
</comment>
<evidence type="ECO:0000256" key="5">
    <source>
        <dbReference type="ARBA" id="ARBA00022723"/>
    </source>
</evidence>
<dbReference type="GO" id="GO:0016705">
    <property type="term" value="F:oxidoreductase activity, acting on paired donors, with incorporation or reduction of molecular oxygen"/>
    <property type="evidence" value="ECO:0007669"/>
    <property type="project" value="InterPro"/>
</dbReference>
<keyword evidence="4" id="KW-0812">Transmembrane</keyword>
<protein>
    <recommendedName>
        <fullName evidence="15">Cytochrome P450</fullName>
    </recommendedName>
</protein>
<keyword evidence="10" id="KW-0472">Membrane</keyword>
<evidence type="ECO:0000256" key="9">
    <source>
        <dbReference type="ARBA" id="ARBA00023033"/>
    </source>
</evidence>
<evidence type="ECO:0000256" key="8">
    <source>
        <dbReference type="ARBA" id="ARBA00023004"/>
    </source>
</evidence>
<dbReference type="AlphaFoldDB" id="A0A7J7NZN1"/>
<comment type="subcellular location">
    <subcellularLocation>
        <location evidence="1">Membrane</location>
    </subcellularLocation>
</comment>
<evidence type="ECO:0000256" key="4">
    <source>
        <dbReference type="ARBA" id="ARBA00022692"/>
    </source>
</evidence>
<dbReference type="GO" id="GO:0005506">
    <property type="term" value="F:iron ion binding"/>
    <property type="evidence" value="ECO:0007669"/>
    <property type="project" value="InterPro"/>
</dbReference>
<dbReference type="InterPro" id="IPR036396">
    <property type="entry name" value="Cyt_P450_sf"/>
</dbReference>
<feature type="binding site" description="axial binding residue" evidence="11">
    <location>
        <position position="299"/>
    </location>
    <ligand>
        <name>heme</name>
        <dbReference type="ChEBI" id="CHEBI:30413"/>
    </ligand>
    <ligandPart>
        <name>Fe</name>
        <dbReference type="ChEBI" id="CHEBI:18248"/>
    </ligandPart>
</feature>
<keyword evidence="14" id="KW-1185">Reference proteome</keyword>
<keyword evidence="5 11" id="KW-0479">Metal-binding</keyword>
<reference evidence="13 14" key="1">
    <citation type="journal article" date="2020" name="IScience">
        <title>Genome Sequencing of the Endangered Kingdonia uniflora (Circaeasteraceae, Ranunculales) Reveals Potential Mechanisms of Evolutionary Specialization.</title>
        <authorList>
            <person name="Sun Y."/>
            <person name="Deng T."/>
            <person name="Zhang A."/>
            <person name="Moore M.J."/>
            <person name="Landis J.B."/>
            <person name="Lin N."/>
            <person name="Zhang H."/>
            <person name="Zhang X."/>
            <person name="Huang J."/>
            <person name="Zhang X."/>
            <person name="Sun H."/>
            <person name="Wang H."/>
        </authorList>
    </citation>
    <scope>NUCLEOTIDE SEQUENCE [LARGE SCALE GENOMIC DNA]</scope>
    <source>
        <strain evidence="13">TB1705</strain>
        <tissue evidence="13">Leaf</tissue>
    </source>
</reference>
<dbReference type="GO" id="GO:0016020">
    <property type="term" value="C:membrane"/>
    <property type="evidence" value="ECO:0007669"/>
    <property type="project" value="UniProtKB-SubCell"/>
</dbReference>
<evidence type="ECO:0000256" key="10">
    <source>
        <dbReference type="ARBA" id="ARBA00023136"/>
    </source>
</evidence>
<dbReference type="Pfam" id="PF00067">
    <property type="entry name" value="p450"/>
    <property type="match status" value="1"/>
</dbReference>
<dbReference type="OrthoDB" id="1470350at2759"/>
<accession>A0A7J7NZN1</accession>
<gene>
    <name evidence="13" type="ORF">GIB67_041964</name>
</gene>
<evidence type="ECO:0000256" key="3">
    <source>
        <dbReference type="ARBA" id="ARBA00022617"/>
    </source>
</evidence>
<dbReference type="PRINTS" id="PR00463">
    <property type="entry name" value="EP450I"/>
</dbReference>
<dbReference type="EMBL" id="JACGCM010000412">
    <property type="protein sequence ID" value="KAF6172641.1"/>
    <property type="molecule type" value="Genomic_DNA"/>
</dbReference>
<dbReference type="Gene3D" id="1.10.630.10">
    <property type="entry name" value="Cytochrome P450"/>
    <property type="match status" value="1"/>
</dbReference>
<dbReference type="PANTHER" id="PTHR24282:SF196">
    <property type="entry name" value="CYTOCHROME P450 714C2"/>
    <property type="match status" value="1"/>
</dbReference>
<evidence type="ECO:0000256" key="1">
    <source>
        <dbReference type="ARBA" id="ARBA00004370"/>
    </source>
</evidence>